<dbReference type="AlphaFoldDB" id="A0A1R0F7Q8"/>
<name>A0A1R0F7Q8_9HYPH</name>
<dbReference type="SUPFAM" id="SSF52096">
    <property type="entry name" value="ClpP/crotonase"/>
    <property type="match status" value="1"/>
</dbReference>
<dbReference type="Proteomes" id="UP000187344">
    <property type="component" value="Unassembled WGS sequence"/>
</dbReference>
<dbReference type="Pfam" id="PF16113">
    <property type="entry name" value="ECH_2"/>
    <property type="match status" value="1"/>
</dbReference>
<accession>A0A1R0F7Q8</accession>
<sequence length="349" mass="38397">MQLDFGGGSEVTFLKEGRAGIVRLTRPDALNALSLNMVVAIEKALRSWETDDDVLCVIVEGEGRSFCSGGDVVYAYKEGKAGRPAYDYFSAEYKLDSYIGRFPKPYIAILDGICMGGGAGISVHGSHRIVTENTLFAMPESAIGFFPDVGAGDFLSRLSGHFGMYMALTGARCKWGDCLQTGLATHAVAQENLEDLRASIIEQGNPRPALEKYAVEVNYETSADLRSLIAECFGTDSLEASLNQLKQKADEGNEFAKETLDTLLKRSPTSLAVIWRSMMQCKPLGLDDCLKVENRVAHHMMDNHDFYEGVRAVLIDKDNDPHWKPDSLAGVTDEIVDSYFQPVEKELEI</sequence>
<protein>
    <recommendedName>
        <fullName evidence="2">3-hydroxyisobutyryl-CoA hydrolase</fullName>
        <ecNumber evidence="2">3.1.2.4</ecNumber>
    </recommendedName>
</protein>
<dbReference type="CDD" id="cd06558">
    <property type="entry name" value="crotonase-like"/>
    <property type="match status" value="1"/>
</dbReference>
<evidence type="ECO:0000313" key="6">
    <source>
        <dbReference type="Proteomes" id="UP000187344"/>
    </source>
</evidence>
<dbReference type="NCBIfam" id="NF004127">
    <property type="entry name" value="PRK05617.1"/>
    <property type="match status" value="1"/>
</dbReference>
<dbReference type="GO" id="GO:0003860">
    <property type="term" value="F:3-hydroxyisobutyryl-CoA hydrolase activity"/>
    <property type="evidence" value="ECO:0007669"/>
    <property type="project" value="UniProtKB-EC"/>
</dbReference>
<dbReference type="Gene3D" id="3.90.226.10">
    <property type="entry name" value="2-enoyl-CoA Hydratase, Chain A, domain 1"/>
    <property type="match status" value="1"/>
</dbReference>
<comment type="catalytic activity">
    <reaction evidence="1">
        <text>3-hydroxy-2-methylpropanoyl-CoA + H2O = 3-hydroxy-2-methylpropanoate + CoA + H(+)</text>
        <dbReference type="Rhea" id="RHEA:20888"/>
        <dbReference type="ChEBI" id="CHEBI:11805"/>
        <dbReference type="ChEBI" id="CHEBI:15377"/>
        <dbReference type="ChEBI" id="CHEBI:15378"/>
        <dbReference type="ChEBI" id="CHEBI:57287"/>
        <dbReference type="ChEBI" id="CHEBI:57340"/>
        <dbReference type="EC" id="3.1.2.4"/>
    </reaction>
</comment>
<dbReference type="PANTHER" id="PTHR43176:SF3">
    <property type="entry name" value="3-HYDROXYISOBUTYRYL-COA HYDROLASE, MITOCHONDRIAL"/>
    <property type="match status" value="1"/>
</dbReference>
<gene>
    <name evidence="5" type="ORF">PEB0149_003970</name>
</gene>
<proteinExistence type="predicted"/>
<dbReference type="EMBL" id="LXYT01000003">
    <property type="protein sequence ID" value="OLY42979.1"/>
    <property type="molecule type" value="Genomic_DNA"/>
</dbReference>
<feature type="domain" description="Enoyl-CoA hydratase/isomerase" evidence="4">
    <location>
        <begin position="20"/>
        <end position="340"/>
    </location>
</feature>
<dbReference type="GO" id="GO:0006574">
    <property type="term" value="P:L-valine catabolic process"/>
    <property type="evidence" value="ECO:0007669"/>
    <property type="project" value="TreeGrafter"/>
</dbReference>
<evidence type="ECO:0000259" key="4">
    <source>
        <dbReference type="Pfam" id="PF16113"/>
    </source>
</evidence>
<dbReference type="InterPro" id="IPR029045">
    <property type="entry name" value="ClpP/crotonase-like_dom_sf"/>
</dbReference>
<evidence type="ECO:0000256" key="2">
    <source>
        <dbReference type="ARBA" id="ARBA00011915"/>
    </source>
</evidence>
<dbReference type="OrthoDB" id="9790967at2"/>
<organism evidence="5 6">
    <name type="scientific">Bartonella apis</name>
    <dbReference type="NCBI Taxonomy" id="1686310"/>
    <lineage>
        <taxon>Bacteria</taxon>
        <taxon>Pseudomonadati</taxon>
        <taxon>Pseudomonadota</taxon>
        <taxon>Alphaproteobacteria</taxon>
        <taxon>Hyphomicrobiales</taxon>
        <taxon>Bartonellaceae</taxon>
        <taxon>Bartonella</taxon>
    </lineage>
</organism>
<reference evidence="5 6" key="1">
    <citation type="submission" date="2016-12" db="EMBL/GenBank/DDBJ databases">
        <title>Comparative genomics of Bartonella apis.</title>
        <authorList>
            <person name="Engel P."/>
        </authorList>
    </citation>
    <scope>NUCLEOTIDE SEQUENCE [LARGE SCALE GENOMIC DNA]</scope>
    <source>
        <strain evidence="5 6">PEB0149</strain>
    </source>
</reference>
<dbReference type="InterPro" id="IPR045004">
    <property type="entry name" value="ECH_dom"/>
</dbReference>
<dbReference type="InterPro" id="IPR032259">
    <property type="entry name" value="HIBYL-CoA-H"/>
</dbReference>
<keyword evidence="6" id="KW-1185">Reference proteome</keyword>
<evidence type="ECO:0000313" key="5">
    <source>
        <dbReference type="EMBL" id="OLY42979.1"/>
    </source>
</evidence>
<dbReference type="EC" id="3.1.2.4" evidence="2"/>
<evidence type="ECO:0000256" key="1">
    <source>
        <dbReference type="ARBA" id="ARBA00001709"/>
    </source>
</evidence>
<comment type="caution">
    <text evidence="5">The sequence shown here is derived from an EMBL/GenBank/DDBJ whole genome shotgun (WGS) entry which is preliminary data.</text>
</comment>
<dbReference type="RefSeq" id="WP_075870802.1">
    <property type="nucleotide sequence ID" value="NZ_CAMLCQ010000003.1"/>
</dbReference>
<evidence type="ECO:0000256" key="3">
    <source>
        <dbReference type="ARBA" id="ARBA00022801"/>
    </source>
</evidence>
<keyword evidence="3" id="KW-0378">Hydrolase</keyword>
<dbReference type="PANTHER" id="PTHR43176">
    <property type="entry name" value="3-HYDROXYISOBUTYRYL-COA HYDROLASE-RELATED"/>
    <property type="match status" value="1"/>
</dbReference>